<evidence type="ECO:0000256" key="2">
    <source>
        <dbReference type="ARBA" id="ARBA00022857"/>
    </source>
</evidence>
<organism evidence="5 6">
    <name type="scientific">Mycena metata</name>
    <dbReference type="NCBI Taxonomy" id="1033252"/>
    <lineage>
        <taxon>Eukaryota</taxon>
        <taxon>Fungi</taxon>
        <taxon>Dikarya</taxon>
        <taxon>Basidiomycota</taxon>
        <taxon>Agaricomycotina</taxon>
        <taxon>Agaricomycetes</taxon>
        <taxon>Agaricomycetidae</taxon>
        <taxon>Agaricales</taxon>
        <taxon>Marasmiineae</taxon>
        <taxon>Mycenaceae</taxon>
        <taxon>Mycena</taxon>
    </lineage>
</organism>
<evidence type="ECO:0000259" key="4">
    <source>
        <dbReference type="Pfam" id="PF05368"/>
    </source>
</evidence>
<gene>
    <name evidence="5" type="ORF">B0H16DRAFT_1503444</name>
</gene>
<comment type="caution">
    <text evidence="5">The sequence shown here is derived from an EMBL/GenBank/DDBJ whole genome shotgun (WGS) entry which is preliminary data.</text>
</comment>
<dbReference type="GO" id="GO:0016491">
    <property type="term" value="F:oxidoreductase activity"/>
    <property type="evidence" value="ECO:0007669"/>
    <property type="project" value="UniProtKB-KW"/>
</dbReference>
<dbReference type="PANTHER" id="PTHR42748">
    <property type="entry name" value="NITROGEN METABOLITE REPRESSION PROTEIN NMRA FAMILY MEMBER"/>
    <property type="match status" value="1"/>
</dbReference>
<evidence type="ECO:0000256" key="3">
    <source>
        <dbReference type="ARBA" id="ARBA00023002"/>
    </source>
</evidence>
<dbReference type="Proteomes" id="UP001215598">
    <property type="component" value="Unassembled WGS sequence"/>
</dbReference>
<protein>
    <submittedName>
        <fullName evidence="5">NAD(P)-binding protein</fullName>
    </submittedName>
</protein>
<comment type="similarity">
    <text evidence="1">Belongs to the NmrA-type oxidoreductase family.</text>
</comment>
<dbReference type="PANTHER" id="PTHR42748:SF30">
    <property type="entry name" value="NMRA-LIKE DOMAIN-CONTAINING PROTEIN"/>
    <property type="match status" value="1"/>
</dbReference>
<keyword evidence="6" id="KW-1185">Reference proteome</keyword>
<proteinExistence type="inferred from homology"/>
<evidence type="ECO:0000256" key="1">
    <source>
        <dbReference type="ARBA" id="ARBA00006328"/>
    </source>
</evidence>
<evidence type="ECO:0000313" key="5">
    <source>
        <dbReference type="EMBL" id="KAJ7778417.1"/>
    </source>
</evidence>
<dbReference type="InterPro" id="IPR051164">
    <property type="entry name" value="NmrA-like_oxidored"/>
</dbReference>
<dbReference type="GO" id="GO:0005634">
    <property type="term" value="C:nucleus"/>
    <property type="evidence" value="ECO:0007669"/>
    <property type="project" value="TreeGrafter"/>
</dbReference>
<dbReference type="EMBL" id="JARKIB010000007">
    <property type="protein sequence ID" value="KAJ7778417.1"/>
    <property type="molecule type" value="Genomic_DNA"/>
</dbReference>
<sequence length="307" mass="33310">MTISSNPTASLVVVVGSTGKQGGSVIQALAESDKEYRIRGLTRDVSKPQAQRIATQGVEMVNVNLTADNADAAEAAFKGASIAFIVTNFWEHLDKAREVAEGKMLVAAAKAAEVELVVWSGVESVVEVSQGKYTHITAYARKSGVQLLIVQAAVYASNYHSAFALKKEADGTYTLGLPVGPSTVVPIIDVVHDYGLFVREGIESPEFGAGTEVLASGEDISVAEMAAQLGTITGKKVVYKQVSDEQYMAATRAPHHVALELLEMWKYFEEFRYFGDKDTHPSRQHLNRSPRTWADFVRAADWSSILV</sequence>
<dbReference type="InterPro" id="IPR036291">
    <property type="entry name" value="NAD(P)-bd_dom_sf"/>
</dbReference>
<keyword evidence="3" id="KW-0560">Oxidoreductase</keyword>
<dbReference type="AlphaFoldDB" id="A0AAD7K4W7"/>
<name>A0AAD7K4W7_9AGAR</name>
<dbReference type="InterPro" id="IPR008030">
    <property type="entry name" value="NmrA-like"/>
</dbReference>
<evidence type="ECO:0000313" key="6">
    <source>
        <dbReference type="Proteomes" id="UP001215598"/>
    </source>
</evidence>
<accession>A0AAD7K4W7</accession>
<dbReference type="Pfam" id="PF05368">
    <property type="entry name" value="NmrA"/>
    <property type="match status" value="1"/>
</dbReference>
<dbReference type="SUPFAM" id="SSF51735">
    <property type="entry name" value="NAD(P)-binding Rossmann-fold domains"/>
    <property type="match status" value="1"/>
</dbReference>
<dbReference type="Gene3D" id="3.40.50.720">
    <property type="entry name" value="NAD(P)-binding Rossmann-like Domain"/>
    <property type="match status" value="1"/>
</dbReference>
<keyword evidence="2" id="KW-0521">NADP</keyword>
<reference evidence="5" key="1">
    <citation type="submission" date="2023-03" db="EMBL/GenBank/DDBJ databases">
        <title>Massive genome expansion in bonnet fungi (Mycena s.s.) driven by repeated elements and novel gene families across ecological guilds.</title>
        <authorList>
            <consortium name="Lawrence Berkeley National Laboratory"/>
            <person name="Harder C.B."/>
            <person name="Miyauchi S."/>
            <person name="Viragh M."/>
            <person name="Kuo A."/>
            <person name="Thoen E."/>
            <person name="Andreopoulos B."/>
            <person name="Lu D."/>
            <person name="Skrede I."/>
            <person name="Drula E."/>
            <person name="Henrissat B."/>
            <person name="Morin E."/>
            <person name="Kohler A."/>
            <person name="Barry K."/>
            <person name="LaButti K."/>
            <person name="Morin E."/>
            <person name="Salamov A."/>
            <person name="Lipzen A."/>
            <person name="Mereny Z."/>
            <person name="Hegedus B."/>
            <person name="Baldrian P."/>
            <person name="Stursova M."/>
            <person name="Weitz H."/>
            <person name="Taylor A."/>
            <person name="Grigoriev I.V."/>
            <person name="Nagy L.G."/>
            <person name="Martin F."/>
            <person name="Kauserud H."/>
        </authorList>
    </citation>
    <scope>NUCLEOTIDE SEQUENCE</scope>
    <source>
        <strain evidence="5">CBHHK182m</strain>
    </source>
</reference>
<feature type="domain" description="NmrA-like" evidence="4">
    <location>
        <begin position="10"/>
        <end position="296"/>
    </location>
</feature>
<dbReference type="Gene3D" id="3.90.25.10">
    <property type="entry name" value="UDP-galactose 4-epimerase, domain 1"/>
    <property type="match status" value="1"/>
</dbReference>